<dbReference type="Gene3D" id="3.30.450.380">
    <property type="match status" value="1"/>
</dbReference>
<comment type="similarity">
    <text evidence="1">Belongs to the GSP E family.</text>
</comment>
<feature type="domain" description="Bacterial type II secretion system protein E" evidence="3">
    <location>
        <begin position="244"/>
        <end position="449"/>
    </location>
</feature>
<evidence type="ECO:0000313" key="5">
    <source>
        <dbReference type="EMBL" id="NUC72012.1"/>
    </source>
</evidence>
<dbReference type="Pfam" id="PF00437">
    <property type="entry name" value="T2SSE"/>
    <property type="match status" value="1"/>
</dbReference>
<dbReference type="Gene3D" id="3.40.50.300">
    <property type="entry name" value="P-loop containing nucleotide triphosphate hydrolases"/>
    <property type="match status" value="1"/>
</dbReference>
<dbReference type="PANTHER" id="PTHR30486">
    <property type="entry name" value="TWITCHING MOTILITY PROTEIN PILT"/>
    <property type="match status" value="1"/>
</dbReference>
<evidence type="ECO:0000256" key="2">
    <source>
        <dbReference type="SAM" id="MobiDB-lite"/>
    </source>
</evidence>
<dbReference type="EMBL" id="JABUQZ010000001">
    <property type="protein sequence ID" value="NUC72012.1"/>
    <property type="molecule type" value="Genomic_DNA"/>
</dbReference>
<dbReference type="EMBL" id="JABURA010000001">
    <property type="protein sequence ID" value="NUB92158.1"/>
    <property type="molecule type" value="Genomic_DNA"/>
</dbReference>
<sequence>MAWQIDPGDFDETSLSSDLEEQMDRHPHLEEHVTAFHDRANVYPRYIDEPEDHHNTTVDHPNYCWQIDDLVFAHVYGSTDQDPIYYAIEPSLSYDEVTLFREVKNRVLNENVTDPGDVDREDIDEVLEPVVSVTTEAPPEERSAVDGLLGRLRGALSRRPISVDQRTYERLRYQFRRDVLGLGPLEPVLLDDSNEDIHVLAHDNLHVYNDVFGLVRTDIDFGSEYEYEHFLRSMGERIGDPLSDADPITDGTLPDGSRFNVVFSNDVSVKGPSMTIRQQDEIPLTMTAITRGGTFSPTAAAYLWLAMENETSAIVAGETASGKTTTLNALTSFIPDDAKIFTAEDTAEVIPPHDTWQQLLTREGTSNEVDLFDLVAAALRSRPDCIIIGEARGEEVRMAFQAIQTGHPVMMTFHAGNIKSLVQRLKGNPINVPYSHLDNLDLVIFQNFIQSDDYRRCTSIYEIDKFSSELGGLVTNKVFEWDPVDDQLEFTGMNNSVLLEDKIATLHGYEDTRDIYDDLEYRRRIIEKMVYKNVVDYEEFNRIISEFQQDGHASLPFHVEKPESIA</sequence>
<dbReference type="PANTHER" id="PTHR30486:SF14">
    <property type="entry name" value="FLAGELLA ACCESSORY PROTEIN I"/>
    <property type="match status" value="1"/>
</dbReference>
<name>A0A8J8KFB2_9EURY</name>
<dbReference type="InterPro" id="IPR001482">
    <property type="entry name" value="T2SS/T4SS_dom"/>
</dbReference>
<dbReference type="SUPFAM" id="SSF52540">
    <property type="entry name" value="P-loop containing nucleoside triphosphate hydrolases"/>
    <property type="match status" value="1"/>
</dbReference>
<evidence type="ECO:0000256" key="1">
    <source>
        <dbReference type="ARBA" id="ARBA00006611"/>
    </source>
</evidence>
<accession>A0A8J8KFB2</accession>
<gene>
    <name evidence="4" type="ORF">HT576_14155</name>
    <name evidence="5" type="ORF">HTZ84_06760</name>
</gene>
<evidence type="ECO:0000259" key="3">
    <source>
        <dbReference type="Pfam" id="PF00437"/>
    </source>
</evidence>
<keyword evidence="7" id="KW-1185">Reference proteome</keyword>
<dbReference type="OrthoDB" id="33500at2157"/>
<dbReference type="RefSeq" id="WP_174679974.1">
    <property type="nucleotide sequence ID" value="NZ_JABUQZ010000001.1"/>
</dbReference>
<evidence type="ECO:0000313" key="4">
    <source>
        <dbReference type="EMBL" id="NUB92158.1"/>
    </source>
</evidence>
<reference evidence="4 7" key="1">
    <citation type="submission" date="2020-06" db="EMBL/GenBank/DDBJ databases">
        <title>Haloterrigena sp. nov., an extremely halophilic archaeon isolated from a saline sediment.</title>
        <authorList>
            <person name="Liu B.-B."/>
        </authorList>
    </citation>
    <scope>NUCLEOTIDE SEQUENCE</scope>
    <source>
        <strain evidence="4">SYSU A121-1</strain>
        <strain evidence="5 7">SYSU A558-1</strain>
    </source>
</reference>
<dbReference type="CDD" id="cd01130">
    <property type="entry name" value="VirB11-like_ATPase"/>
    <property type="match status" value="1"/>
</dbReference>
<evidence type="ECO:0000313" key="6">
    <source>
        <dbReference type="Proteomes" id="UP000728647"/>
    </source>
</evidence>
<organism evidence="4 6">
    <name type="scientific">Haloterrigena gelatinilytica</name>
    <dbReference type="NCBI Taxonomy" id="2741724"/>
    <lineage>
        <taxon>Archaea</taxon>
        <taxon>Methanobacteriati</taxon>
        <taxon>Methanobacteriota</taxon>
        <taxon>Stenosarchaea group</taxon>
        <taxon>Halobacteria</taxon>
        <taxon>Halobacteriales</taxon>
        <taxon>Natrialbaceae</taxon>
        <taxon>Haloterrigena</taxon>
    </lineage>
</organism>
<dbReference type="InterPro" id="IPR027417">
    <property type="entry name" value="P-loop_NTPase"/>
</dbReference>
<evidence type="ECO:0000313" key="7">
    <source>
        <dbReference type="Proteomes" id="UP001016761"/>
    </source>
</evidence>
<dbReference type="AlphaFoldDB" id="A0A8J8KFB2"/>
<proteinExistence type="inferred from homology"/>
<dbReference type="Proteomes" id="UP000728647">
    <property type="component" value="Unassembled WGS sequence"/>
</dbReference>
<feature type="region of interest" description="Disordered" evidence="2">
    <location>
        <begin position="1"/>
        <end position="23"/>
    </location>
</feature>
<dbReference type="InterPro" id="IPR050921">
    <property type="entry name" value="T4SS_GSP_E_ATPase"/>
</dbReference>
<dbReference type="GO" id="GO:0016887">
    <property type="term" value="F:ATP hydrolysis activity"/>
    <property type="evidence" value="ECO:0007669"/>
    <property type="project" value="InterPro"/>
</dbReference>
<protein>
    <submittedName>
        <fullName evidence="4">Type II/IV secretion system ATPase subunit</fullName>
    </submittedName>
</protein>
<comment type="caution">
    <text evidence="4">The sequence shown here is derived from an EMBL/GenBank/DDBJ whole genome shotgun (WGS) entry which is preliminary data.</text>
</comment>
<dbReference type="Proteomes" id="UP001016761">
    <property type="component" value="Unassembled WGS sequence"/>
</dbReference>